<reference evidence="2 3" key="1">
    <citation type="journal article" date="2019" name="Int. J. Syst. Evol. Microbiol.">
        <title>The Global Catalogue of Microorganisms (GCM) 10K type strain sequencing project: providing services to taxonomists for standard genome sequencing and annotation.</title>
        <authorList>
            <consortium name="The Broad Institute Genomics Platform"/>
            <consortium name="The Broad Institute Genome Sequencing Center for Infectious Disease"/>
            <person name="Wu L."/>
            <person name="Ma J."/>
        </authorList>
    </citation>
    <scope>NUCLEOTIDE SEQUENCE [LARGE SCALE GENOMIC DNA]</scope>
    <source>
        <strain evidence="2 3">JCM 14331</strain>
    </source>
</reference>
<dbReference type="InterPro" id="IPR005619">
    <property type="entry name" value="Uncharacterised_YajG"/>
</dbReference>
<evidence type="ECO:0000256" key="1">
    <source>
        <dbReference type="SAM" id="SignalP"/>
    </source>
</evidence>
<dbReference type="RefSeq" id="WP_134051826.1">
    <property type="nucleotide sequence ID" value="NZ_BAAAEO010000003.1"/>
</dbReference>
<evidence type="ECO:0008006" key="4">
    <source>
        <dbReference type="Google" id="ProtNLM"/>
    </source>
</evidence>
<dbReference type="Proteomes" id="UP001501169">
    <property type="component" value="Unassembled WGS sequence"/>
</dbReference>
<organism evidence="2 3">
    <name type="scientific">Rheinheimera aquimaris</name>
    <dbReference type="NCBI Taxonomy" id="412437"/>
    <lineage>
        <taxon>Bacteria</taxon>
        <taxon>Pseudomonadati</taxon>
        <taxon>Pseudomonadota</taxon>
        <taxon>Gammaproteobacteria</taxon>
        <taxon>Chromatiales</taxon>
        <taxon>Chromatiaceae</taxon>
        <taxon>Rheinheimera</taxon>
    </lineage>
</organism>
<gene>
    <name evidence="2" type="ORF">GCM10009098_19510</name>
</gene>
<evidence type="ECO:0000313" key="2">
    <source>
        <dbReference type="EMBL" id="GAA0551930.1"/>
    </source>
</evidence>
<comment type="caution">
    <text evidence="2">The sequence shown here is derived from an EMBL/GenBank/DDBJ whole genome shotgun (WGS) entry which is preliminary data.</text>
</comment>
<dbReference type="EMBL" id="BAAAEO010000003">
    <property type="protein sequence ID" value="GAA0551930.1"/>
    <property type="molecule type" value="Genomic_DNA"/>
</dbReference>
<protein>
    <recommendedName>
        <fullName evidence="4">Lipoprotein</fullName>
    </recommendedName>
</protein>
<proteinExistence type="predicted"/>
<feature type="signal peptide" evidence="1">
    <location>
        <begin position="1"/>
        <end position="20"/>
    </location>
</feature>
<keyword evidence="3" id="KW-1185">Reference proteome</keyword>
<accession>A0ABN1DTS9</accession>
<feature type="chain" id="PRO_5045350586" description="Lipoprotein" evidence="1">
    <location>
        <begin position="21"/>
        <end position="183"/>
    </location>
</feature>
<sequence length="183" mass="20320">MRYVLFAALLLAGCSSQVPNFILAPQVYPVASNQLSQARFAFAVSDERGIAYTLRLKDGDKVKQIMTSNDVRSQLEQTLSQALTEQGAVLDINSNTQMTVKIAQLQALVDQRTLEHVVTNQVAFKVYIQNAQGTFSKTYSGDSSFTAPFKMDVAAVERELRLLTEQVLTQLLQDNSWQQAVRG</sequence>
<evidence type="ECO:0000313" key="3">
    <source>
        <dbReference type="Proteomes" id="UP001501169"/>
    </source>
</evidence>
<dbReference type="Pfam" id="PF03923">
    <property type="entry name" value="Lipoprotein_16"/>
    <property type="match status" value="1"/>
</dbReference>
<name>A0ABN1DTS9_9GAMM</name>
<keyword evidence="1" id="KW-0732">Signal</keyword>